<dbReference type="CDD" id="cd08440">
    <property type="entry name" value="PBP2_LTTR_like_4"/>
    <property type="match status" value="1"/>
</dbReference>
<keyword evidence="3" id="KW-0238">DNA-binding</keyword>
<keyword evidence="4" id="KW-0804">Transcription</keyword>
<dbReference type="Gene3D" id="3.40.190.290">
    <property type="match status" value="1"/>
</dbReference>
<dbReference type="InterPro" id="IPR050950">
    <property type="entry name" value="HTH-type_LysR_regulators"/>
</dbReference>
<keyword evidence="2" id="KW-0805">Transcription regulation</keyword>
<gene>
    <name evidence="6" type="ORF">FAZ78_04550</name>
</gene>
<proteinExistence type="inferred from homology"/>
<evidence type="ECO:0000256" key="1">
    <source>
        <dbReference type="ARBA" id="ARBA00009437"/>
    </source>
</evidence>
<feature type="domain" description="HTH lysR-type" evidence="5">
    <location>
        <begin position="1"/>
        <end position="60"/>
    </location>
</feature>
<evidence type="ECO:0000256" key="2">
    <source>
        <dbReference type="ARBA" id="ARBA00023015"/>
    </source>
</evidence>
<accession>A0A4U0YXZ2</accession>
<organism evidence="6 7">
    <name type="scientific">Cereibacter changlensis</name>
    <dbReference type="NCBI Taxonomy" id="402884"/>
    <lineage>
        <taxon>Bacteria</taxon>
        <taxon>Pseudomonadati</taxon>
        <taxon>Pseudomonadota</taxon>
        <taxon>Alphaproteobacteria</taxon>
        <taxon>Rhodobacterales</taxon>
        <taxon>Paracoccaceae</taxon>
        <taxon>Cereibacter</taxon>
    </lineage>
</organism>
<dbReference type="Pfam" id="PF00126">
    <property type="entry name" value="HTH_1"/>
    <property type="match status" value="1"/>
</dbReference>
<dbReference type="GO" id="GO:0005829">
    <property type="term" value="C:cytosol"/>
    <property type="evidence" value="ECO:0007669"/>
    <property type="project" value="TreeGrafter"/>
</dbReference>
<reference evidence="6 7" key="1">
    <citation type="submission" date="2019-04" db="EMBL/GenBank/DDBJ databases">
        <title>Crypto-aerobic microbial life in anoxic (sulfidic) marine sediments.</title>
        <authorList>
            <person name="Bhattacharya S."/>
            <person name="Roy C."/>
            <person name="Mondal N."/>
            <person name="Sarkar J."/>
            <person name="Mandal S."/>
            <person name="Rameez M.J."/>
            <person name="Ghosh W."/>
        </authorList>
    </citation>
    <scope>NUCLEOTIDE SEQUENCE [LARGE SCALE GENOMIC DNA]</scope>
    <source>
        <strain evidence="6 7">SBBC</strain>
    </source>
</reference>
<evidence type="ECO:0000259" key="5">
    <source>
        <dbReference type="PROSITE" id="PS50931"/>
    </source>
</evidence>
<dbReference type="Proteomes" id="UP000306340">
    <property type="component" value="Unassembled WGS sequence"/>
</dbReference>
<dbReference type="InterPro" id="IPR036388">
    <property type="entry name" value="WH-like_DNA-bd_sf"/>
</dbReference>
<dbReference type="InterPro" id="IPR005119">
    <property type="entry name" value="LysR_subst-bd"/>
</dbReference>
<evidence type="ECO:0000313" key="6">
    <source>
        <dbReference type="EMBL" id="TKA97720.1"/>
    </source>
</evidence>
<dbReference type="PROSITE" id="PS50931">
    <property type="entry name" value="HTH_LYSR"/>
    <property type="match status" value="1"/>
</dbReference>
<dbReference type="InterPro" id="IPR036390">
    <property type="entry name" value="WH_DNA-bd_sf"/>
</dbReference>
<sequence>MDVSLRQIKAFVAVARLRSFTRAAEELNLTQPALTVQIRKLEEALDIRLFDRTTRTVLLNRTGAQILPVFERMIGDLNSVVDETRDVAAMKRGVVRIATLPSVAAAILPRTISEFRSLHPGASFIVHDVVADRVVQHLRDGMVDIGITGGGKIPPDLTLAFRTTEAFRVIVPRSHPLAGKATVTRADIVKHPLVALHPSTSVRHAVDEWLGDAPQSPVIACEATYMTTVVGMVSAGLGIALLPASAREVLAFPDLISIPIAAPSLSRNVSVVTAQGRSLSPMSEGFCSHLIKSFGEWRGLSEET</sequence>
<evidence type="ECO:0000313" key="7">
    <source>
        <dbReference type="Proteomes" id="UP000306340"/>
    </source>
</evidence>
<dbReference type="SUPFAM" id="SSF53850">
    <property type="entry name" value="Periplasmic binding protein-like II"/>
    <property type="match status" value="1"/>
</dbReference>
<comment type="similarity">
    <text evidence="1">Belongs to the LysR transcriptional regulatory family.</text>
</comment>
<dbReference type="RefSeq" id="WP_136791500.1">
    <property type="nucleotide sequence ID" value="NZ_SWAU01000025.1"/>
</dbReference>
<dbReference type="InterPro" id="IPR000847">
    <property type="entry name" value="LysR_HTH_N"/>
</dbReference>
<name>A0A4U0YXZ2_9RHOB</name>
<dbReference type="FunFam" id="1.10.10.10:FF:000001">
    <property type="entry name" value="LysR family transcriptional regulator"/>
    <property type="match status" value="1"/>
</dbReference>
<dbReference type="AlphaFoldDB" id="A0A4U0YXZ2"/>
<dbReference type="Pfam" id="PF03466">
    <property type="entry name" value="LysR_substrate"/>
    <property type="match status" value="1"/>
</dbReference>
<evidence type="ECO:0000256" key="3">
    <source>
        <dbReference type="ARBA" id="ARBA00023125"/>
    </source>
</evidence>
<dbReference type="PANTHER" id="PTHR30419">
    <property type="entry name" value="HTH-TYPE TRANSCRIPTIONAL REGULATOR YBHD"/>
    <property type="match status" value="1"/>
</dbReference>
<dbReference type="PANTHER" id="PTHR30419:SF8">
    <property type="entry name" value="NITROGEN ASSIMILATION TRANSCRIPTIONAL ACTIVATOR-RELATED"/>
    <property type="match status" value="1"/>
</dbReference>
<dbReference type="PRINTS" id="PR00039">
    <property type="entry name" value="HTHLYSR"/>
</dbReference>
<protein>
    <submittedName>
        <fullName evidence="6">LysR family transcriptional regulator</fullName>
    </submittedName>
</protein>
<dbReference type="GO" id="GO:0003700">
    <property type="term" value="F:DNA-binding transcription factor activity"/>
    <property type="evidence" value="ECO:0007669"/>
    <property type="project" value="InterPro"/>
</dbReference>
<evidence type="ECO:0000256" key="4">
    <source>
        <dbReference type="ARBA" id="ARBA00023163"/>
    </source>
</evidence>
<dbReference type="SUPFAM" id="SSF46785">
    <property type="entry name" value="Winged helix' DNA-binding domain"/>
    <property type="match status" value="1"/>
</dbReference>
<comment type="caution">
    <text evidence="6">The sequence shown here is derived from an EMBL/GenBank/DDBJ whole genome shotgun (WGS) entry which is preliminary data.</text>
</comment>
<dbReference type="EMBL" id="SWAU01000025">
    <property type="protein sequence ID" value="TKA97720.1"/>
    <property type="molecule type" value="Genomic_DNA"/>
</dbReference>
<dbReference type="Gene3D" id="1.10.10.10">
    <property type="entry name" value="Winged helix-like DNA-binding domain superfamily/Winged helix DNA-binding domain"/>
    <property type="match status" value="1"/>
</dbReference>
<dbReference type="GO" id="GO:0003677">
    <property type="term" value="F:DNA binding"/>
    <property type="evidence" value="ECO:0007669"/>
    <property type="project" value="UniProtKB-KW"/>
</dbReference>